<keyword evidence="3" id="KW-0813">Transport</keyword>
<keyword evidence="4 8" id="KW-1003">Cell membrane</keyword>
<dbReference type="EMBL" id="CP003653">
    <property type="protein sequence ID" value="AFZ35231.1"/>
    <property type="molecule type" value="Genomic_DNA"/>
</dbReference>
<evidence type="ECO:0000256" key="4">
    <source>
        <dbReference type="ARBA" id="ARBA00022475"/>
    </source>
</evidence>
<dbReference type="STRING" id="111780.Sta7437_1669"/>
<keyword evidence="7 8" id="KW-0472">Membrane</keyword>
<dbReference type="eggNOG" id="COG0730">
    <property type="taxonomic scope" value="Bacteria"/>
</dbReference>
<organism evidence="9 10">
    <name type="scientific">Stanieria cyanosphaera (strain ATCC 29371 / PCC 7437)</name>
    <dbReference type="NCBI Taxonomy" id="111780"/>
    <lineage>
        <taxon>Bacteria</taxon>
        <taxon>Bacillati</taxon>
        <taxon>Cyanobacteriota</taxon>
        <taxon>Cyanophyceae</taxon>
        <taxon>Pleurocapsales</taxon>
        <taxon>Dermocarpellaceae</taxon>
        <taxon>Stanieria</taxon>
    </lineage>
</organism>
<feature type="transmembrane region" description="Helical" evidence="8">
    <location>
        <begin position="167"/>
        <end position="188"/>
    </location>
</feature>
<reference evidence="10" key="1">
    <citation type="journal article" date="2013" name="Proc. Natl. Acad. Sci. U.S.A.">
        <title>Improving the coverage of the cyanobacterial phylum using diversity-driven genome sequencing.</title>
        <authorList>
            <person name="Shih P.M."/>
            <person name="Wu D."/>
            <person name="Latifi A."/>
            <person name="Axen S.D."/>
            <person name="Fewer D.P."/>
            <person name="Talla E."/>
            <person name="Calteau A."/>
            <person name="Cai F."/>
            <person name="Tandeau de Marsac N."/>
            <person name="Rippka R."/>
            <person name="Herdman M."/>
            <person name="Sivonen K."/>
            <person name="Coursin T."/>
            <person name="Laurent T."/>
            <person name="Goodwin L."/>
            <person name="Nolan M."/>
            <person name="Davenport K.W."/>
            <person name="Han C.S."/>
            <person name="Rubin E.M."/>
            <person name="Eisen J.A."/>
            <person name="Woyke T."/>
            <person name="Gugger M."/>
            <person name="Kerfeld C.A."/>
        </authorList>
    </citation>
    <scope>NUCLEOTIDE SEQUENCE [LARGE SCALE GENOMIC DNA]</scope>
    <source>
        <strain evidence="10">ATCC 29371 / PCC 7437</strain>
    </source>
</reference>
<comment type="similarity">
    <text evidence="2 8">Belongs to the 4-toluene sulfonate uptake permease (TSUP) (TC 2.A.102) family.</text>
</comment>
<dbReference type="Proteomes" id="UP000010473">
    <property type="component" value="Chromosome"/>
</dbReference>
<evidence type="ECO:0000256" key="7">
    <source>
        <dbReference type="ARBA" id="ARBA00023136"/>
    </source>
</evidence>
<evidence type="ECO:0000256" key="5">
    <source>
        <dbReference type="ARBA" id="ARBA00022692"/>
    </source>
</evidence>
<dbReference type="HOGENOM" id="CLU_054750_4_0_3"/>
<accession>K9XT23</accession>
<keyword evidence="6 8" id="KW-1133">Transmembrane helix</keyword>
<protein>
    <recommendedName>
        <fullName evidence="8">Probable membrane transporter protein</fullName>
    </recommendedName>
</protein>
<dbReference type="InterPro" id="IPR002781">
    <property type="entry name" value="TM_pro_TauE-like"/>
</dbReference>
<gene>
    <name evidence="9" type="ordered locus">Sta7437_1669</name>
</gene>
<evidence type="ECO:0000313" key="9">
    <source>
        <dbReference type="EMBL" id="AFZ35231.1"/>
    </source>
</evidence>
<dbReference type="InterPro" id="IPR052017">
    <property type="entry name" value="TSUP"/>
</dbReference>
<dbReference type="PANTHER" id="PTHR30269">
    <property type="entry name" value="TRANSMEMBRANE PROTEIN YFCA"/>
    <property type="match status" value="1"/>
</dbReference>
<dbReference type="GO" id="GO:0005886">
    <property type="term" value="C:plasma membrane"/>
    <property type="evidence" value="ECO:0007669"/>
    <property type="project" value="UniProtKB-SubCell"/>
</dbReference>
<evidence type="ECO:0000256" key="8">
    <source>
        <dbReference type="RuleBase" id="RU363041"/>
    </source>
</evidence>
<dbReference type="PANTHER" id="PTHR30269:SF37">
    <property type="entry name" value="MEMBRANE TRANSPORTER PROTEIN"/>
    <property type="match status" value="1"/>
</dbReference>
<feature type="transmembrane region" description="Helical" evidence="8">
    <location>
        <begin position="220"/>
        <end position="237"/>
    </location>
</feature>
<dbReference type="OrthoDB" id="8421744at2"/>
<evidence type="ECO:0000256" key="3">
    <source>
        <dbReference type="ARBA" id="ARBA00022448"/>
    </source>
</evidence>
<feature type="transmembrane region" description="Helical" evidence="8">
    <location>
        <begin position="70"/>
        <end position="88"/>
    </location>
</feature>
<dbReference type="Pfam" id="PF01925">
    <property type="entry name" value="TauE"/>
    <property type="match status" value="1"/>
</dbReference>
<comment type="subcellular location">
    <subcellularLocation>
        <location evidence="1 8">Cell membrane</location>
        <topology evidence="1 8">Multi-pass membrane protein</topology>
    </subcellularLocation>
</comment>
<evidence type="ECO:0000313" key="10">
    <source>
        <dbReference type="Proteomes" id="UP000010473"/>
    </source>
</evidence>
<feature type="transmembrane region" description="Helical" evidence="8">
    <location>
        <begin position="124"/>
        <end position="147"/>
    </location>
</feature>
<keyword evidence="10" id="KW-1185">Reference proteome</keyword>
<proteinExistence type="inferred from homology"/>
<keyword evidence="5 8" id="KW-0812">Transmembrane</keyword>
<evidence type="ECO:0000256" key="6">
    <source>
        <dbReference type="ARBA" id="ARBA00022989"/>
    </source>
</evidence>
<evidence type="ECO:0000256" key="2">
    <source>
        <dbReference type="ARBA" id="ARBA00009142"/>
    </source>
</evidence>
<dbReference type="AlphaFoldDB" id="K9XT23"/>
<sequence>MSILFLTLASFSSWFISTLAGGGTPLILIPLIGYFLGSTAVPPVLTIVMLCGHPQRLFLYWDKVNWQLMWWYLPGAIIGAILGALVYTKTQIEWLPILLALFLITSTMSYSIKGDQPTFQVRPWYFLPSGLIFAFFSGLIGSTGPMLNPLYLNYGLVKEEMIATKSAHLLVVHLVKIITYACLGVLNFHYLEYGLLMGIAAFPGNWIGQKALKRVSEQRFRQLVVGFVLLSSILILWEQRQFFWFG</sequence>
<dbReference type="RefSeq" id="WP_015192902.1">
    <property type="nucleotide sequence ID" value="NC_019748.1"/>
</dbReference>
<feature type="transmembrane region" description="Helical" evidence="8">
    <location>
        <begin position="94"/>
        <end position="112"/>
    </location>
</feature>
<dbReference type="KEGG" id="scs:Sta7437_1669"/>
<name>K9XT23_STAC7</name>
<evidence type="ECO:0000256" key="1">
    <source>
        <dbReference type="ARBA" id="ARBA00004651"/>
    </source>
</evidence>